<protein>
    <recommendedName>
        <fullName evidence="3">NAD-dependent epimerase/dehydratase domain-containing protein</fullName>
    </recommendedName>
</protein>
<feature type="domain" description="NAD-dependent epimerase/dehydratase" evidence="3">
    <location>
        <begin position="10"/>
        <end position="246"/>
    </location>
</feature>
<evidence type="ECO:0000313" key="4">
    <source>
        <dbReference type="EMBL" id="CAD9232538.1"/>
    </source>
</evidence>
<dbReference type="SUPFAM" id="SSF51735">
    <property type="entry name" value="NAD(P)-binding Rossmann-fold domains"/>
    <property type="match status" value="1"/>
</dbReference>
<accession>A0A6T6C865</accession>
<dbReference type="EMBL" id="HBGH01008435">
    <property type="protein sequence ID" value="CAD9232538.1"/>
    <property type="molecule type" value="Transcribed_RNA"/>
</dbReference>
<name>A0A6T6C865_9RHOD</name>
<evidence type="ECO:0000256" key="2">
    <source>
        <dbReference type="ARBA" id="ARBA00023445"/>
    </source>
</evidence>
<comment type="similarity">
    <text evidence="2">Belongs to the NAD(P)-dependent epimerase/dehydratase family. Dihydroflavonol-4-reductase subfamily.</text>
</comment>
<gene>
    <name evidence="4" type="ORF">CCAE0312_LOCUS4621</name>
    <name evidence="5" type="ORF">CCAE0312_LOCUS4622</name>
</gene>
<evidence type="ECO:0000256" key="1">
    <source>
        <dbReference type="ARBA" id="ARBA00023002"/>
    </source>
</evidence>
<dbReference type="Gene3D" id="3.40.50.720">
    <property type="entry name" value="NAD(P)-binding Rossmann-like Domain"/>
    <property type="match status" value="1"/>
</dbReference>
<dbReference type="GO" id="GO:0016616">
    <property type="term" value="F:oxidoreductase activity, acting on the CH-OH group of donors, NAD or NADP as acceptor"/>
    <property type="evidence" value="ECO:0007669"/>
    <property type="project" value="TreeGrafter"/>
</dbReference>
<sequence length="351" mass="38728">MVVVSPPALVVVTGASGFVGSHICATLLESGYRVRATVRNLHDPSKVDHLRRMGSGIEFVHVEDMAEPNAFDIALQGADAVIHAAAIVEPTSANAQAMIQRTVRGAENVILAARKNQSIRRVVITSSLAAVLSIRRPPQEYVVSESDFNCDATESLDPYGFVKLRTEQMVLEAANAEHSTFDAVSINPSIVFGPVLTKHHTKASPIFIRQILYGNPQPNLFVSFCDVRDVASAHVQALREPEAKGKRFIVDGARNRSTGMFLSELAASLQEVLAGEYIVPSNFISNWKITLSWFYLGSYVRSMFCPYKTSNERLLKELHMELRPMKDTLRDTAISMIESGWVSLSKIRGRL</sequence>
<dbReference type="InterPro" id="IPR036291">
    <property type="entry name" value="NAD(P)-bd_dom_sf"/>
</dbReference>
<evidence type="ECO:0000259" key="3">
    <source>
        <dbReference type="Pfam" id="PF01370"/>
    </source>
</evidence>
<dbReference type="Pfam" id="PF01370">
    <property type="entry name" value="Epimerase"/>
    <property type="match status" value="1"/>
</dbReference>
<dbReference type="AlphaFoldDB" id="A0A6T6C865"/>
<dbReference type="InterPro" id="IPR001509">
    <property type="entry name" value="Epimerase_deHydtase"/>
</dbReference>
<evidence type="ECO:0000313" key="5">
    <source>
        <dbReference type="EMBL" id="CAD9232539.1"/>
    </source>
</evidence>
<dbReference type="PANTHER" id="PTHR10366">
    <property type="entry name" value="NAD DEPENDENT EPIMERASE/DEHYDRATASE"/>
    <property type="match status" value="1"/>
</dbReference>
<reference evidence="4" key="1">
    <citation type="submission" date="2021-01" db="EMBL/GenBank/DDBJ databases">
        <authorList>
            <person name="Corre E."/>
            <person name="Pelletier E."/>
            <person name="Niang G."/>
            <person name="Scheremetjew M."/>
            <person name="Finn R."/>
            <person name="Kale V."/>
            <person name="Holt S."/>
            <person name="Cochrane G."/>
            <person name="Meng A."/>
            <person name="Brown T."/>
            <person name="Cohen L."/>
        </authorList>
    </citation>
    <scope>NUCLEOTIDE SEQUENCE</scope>
    <source>
        <strain evidence="4">SAG 36.94</strain>
    </source>
</reference>
<dbReference type="PANTHER" id="PTHR10366:SF564">
    <property type="entry name" value="STEROL-4-ALPHA-CARBOXYLATE 3-DEHYDROGENASE, DECARBOXYLATING"/>
    <property type="match status" value="1"/>
</dbReference>
<dbReference type="InterPro" id="IPR050425">
    <property type="entry name" value="NAD(P)_dehydrat-like"/>
</dbReference>
<dbReference type="EMBL" id="HBGH01008437">
    <property type="protein sequence ID" value="CAD9232539.1"/>
    <property type="molecule type" value="Transcribed_RNA"/>
</dbReference>
<keyword evidence="1" id="KW-0560">Oxidoreductase</keyword>
<proteinExistence type="inferred from homology"/>
<organism evidence="4">
    <name type="scientific">Compsopogon caeruleus</name>
    <dbReference type="NCBI Taxonomy" id="31354"/>
    <lineage>
        <taxon>Eukaryota</taxon>
        <taxon>Rhodophyta</taxon>
        <taxon>Compsopogonophyceae</taxon>
        <taxon>Compsopogonales</taxon>
        <taxon>Compsopogonaceae</taxon>
        <taxon>Compsopogon</taxon>
    </lineage>
</organism>